<evidence type="ECO:0000256" key="2">
    <source>
        <dbReference type="SAM" id="SignalP"/>
    </source>
</evidence>
<feature type="signal peptide" evidence="2">
    <location>
        <begin position="1"/>
        <end position="24"/>
    </location>
</feature>
<keyword evidence="4" id="KW-1185">Reference proteome</keyword>
<sequence>MNRSNFLGFFLLAILLSFSYKGYGRRVKILRHPQEKSLLEEFPTLGRTMQEMTAMDYQEPGPNTNPRSSPLLTSPPPSPPSPSLH</sequence>
<protein>
    <submittedName>
        <fullName evidence="3">Uncharacterized protein</fullName>
    </submittedName>
</protein>
<evidence type="ECO:0000256" key="1">
    <source>
        <dbReference type="SAM" id="MobiDB-lite"/>
    </source>
</evidence>
<keyword evidence="2" id="KW-0732">Signal</keyword>
<name>A0A8T3ASZ9_DENNO</name>
<evidence type="ECO:0000313" key="4">
    <source>
        <dbReference type="Proteomes" id="UP000829196"/>
    </source>
</evidence>
<reference evidence="3" key="1">
    <citation type="journal article" date="2022" name="Front. Genet.">
        <title>Chromosome-Scale Assembly of the Dendrobium nobile Genome Provides Insights Into the Molecular Mechanism of the Biosynthesis of the Medicinal Active Ingredient of Dendrobium.</title>
        <authorList>
            <person name="Xu Q."/>
            <person name="Niu S.-C."/>
            <person name="Li K.-L."/>
            <person name="Zheng P.-J."/>
            <person name="Zhang X.-J."/>
            <person name="Jia Y."/>
            <person name="Liu Y."/>
            <person name="Niu Y.-X."/>
            <person name="Yu L.-H."/>
            <person name="Chen D.-F."/>
            <person name="Zhang G.-Q."/>
        </authorList>
    </citation>
    <scope>NUCLEOTIDE SEQUENCE</scope>
    <source>
        <tissue evidence="3">Leaf</tissue>
    </source>
</reference>
<feature type="chain" id="PRO_5035745658" evidence="2">
    <location>
        <begin position="25"/>
        <end position="85"/>
    </location>
</feature>
<evidence type="ECO:0000313" key="3">
    <source>
        <dbReference type="EMBL" id="KAI0499241.1"/>
    </source>
</evidence>
<feature type="compositionally biased region" description="Pro residues" evidence="1">
    <location>
        <begin position="73"/>
        <end position="85"/>
    </location>
</feature>
<accession>A0A8T3ASZ9</accession>
<organism evidence="3 4">
    <name type="scientific">Dendrobium nobile</name>
    <name type="common">Orchid</name>
    <dbReference type="NCBI Taxonomy" id="94219"/>
    <lineage>
        <taxon>Eukaryota</taxon>
        <taxon>Viridiplantae</taxon>
        <taxon>Streptophyta</taxon>
        <taxon>Embryophyta</taxon>
        <taxon>Tracheophyta</taxon>
        <taxon>Spermatophyta</taxon>
        <taxon>Magnoliopsida</taxon>
        <taxon>Liliopsida</taxon>
        <taxon>Asparagales</taxon>
        <taxon>Orchidaceae</taxon>
        <taxon>Epidendroideae</taxon>
        <taxon>Malaxideae</taxon>
        <taxon>Dendrobiinae</taxon>
        <taxon>Dendrobium</taxon>
    </lineage>
</organism>
<dbReference type="PANTHER" id="PTHR37908:SF3">
    <property type="entry name" value="TRANSMEMBRANE PROTEIN"/>
    <property type="match status" value="1"/>
</dbReference>
<dbReference type="OrthoDB" id="773099at2759"/>
<dbReference type="PANTHER" id="PTHR37908">
    <property type="entry name" value="TRANSMEMBRANE PROTEIN"/>
    <property type="match status" value="1"/>
</dbReference>
<comment type="caution">
    <text evidence="3">The sequence shown here is derived from an EMBL/GenBank/DDBJ whole genome shotgun (WGS) entry which is preliminary data.</text>
</comment>
<proteinExistence type="predicted"/>
<dbReference type="EMBL" id="JAGYWB010000014">
    <property type="protein sequence ID" value="KAI0499241.1"/>
    <property type="molecule type" value="Genomic_DNA"/>
</dbReference>
<dbReference type="Proteomes" id="UP000829196">
    <property type="component" value="Unassembled WGS sequence"/>
</dbReference>
<feature type="region of interest" description="Disordered" evidence="1">
    <location>
        <begin position="54"/>
        <end position="85"/>
    </location>
</feature>
<dbReference type="AlphaFoldDB" id="A0A8T3ASZ9"/>
<gene>
    <name evidence="3" type="ORF">KFK09_020144</name>
</gene>